<comment type="caution">
    <text evidence="12">The sequence shown here is derived from an EMBL/GenBank/DDBJ whole genome shotgun (WGS) entry which is preliminary data.</text>
</comment>
<feature type="domain" description="SET" evidence="9">
    <location>
        <begin position="780"/>
        <end position="1002"/>
    </location>
</feature>
<feature type="domain" description="Post-SET" evidence="11">
    <location>
        <begin position="1011"/>
        <end position="1027"/>
    </location>
</feature>
<evidence type="ECO:0000313" key="13">
    <source>
        <dbReference type="Proteomes" id="UP000663828"/>
    </source>
</evidence>
<evidence type="ECO:0000256" key="5">
    <source>
        <dbReference type="ARBA" id="ARBA00022679"/>
    </source>
</evidence>
<dbReference type="SUPFAM" id="SSF82199">
    <property type="entry name" value="SET domain"/>
    <property type="match status" value="1"/>
</dbReference>
<reference evidence="12" key="1">
    <citation type="submission" date="2021-02" db="EMBL/GenBank/DDBJ databases">
        <authorList>
            <person name="Nowell W R."/>
        </authorList>
    </citation>
    <scope>NUCLEOTIDE SEQUENCE</scope>
</reference>
<keyword evidence="3" id="KW-0158">Chromosome</keyword>
<dbReference type="Gene3D" id="2.30.30.140">
    <property type="match status" value="1"/>
</dbReference>
<name>A0A815K421_ADIRI</name>
<dbReference type="InterPro" id="IPR016177">
    <property type="entry name" value="DNA-bd_dom_sf"/>
</dbReference>
<evidence type="ECO:0000313" key="12">
    <source>
        <dbReference type="EMBL" id="CAF1390309.1"/>
    </source>
</evidence>
<dbReference type="PANTHER" id="PTHR46024:SF1">
    <property type="entry name" value="HISTONE-LYSINE N-METHYLTRANSFERASE EGGLESS"/>
    <property type="match status" value="1"/>
</dbReference>
<dbReference type="SUPFAM" id="SSF54171">
    <property type="entry name" value="DNA-binding domain"/>
    <property type="match status" value="1"/>
</dbReference>
<organism evidence="12 13">
    <name type="scientific">Adineta ricciae</name>
    <name type="common">Rotifer</name>
    <dbReference type="NCBI Taxonomy" id="249248"/>
    <lineage>
        <taxon>Eukaryota</taxon>
        <taxon>Metazoa</taxon>
        <taxon>Spiralia</taxon>
        <taxon>Gnathifera</taxon>
        <taxon>Rotifera</taxon>
        <taxon>Eurotatoria</taxon>
        <taxon>Bdelloidea</taxon>
        <taxon>Adinetida</taxon>
        <taxon>Adinetidae</taxon>
        <taxon>Adineta</taxon>
    </lineage>
</organism>
<feature type="compositionally biased region" description="Low complexity" evidence="8">
    <location>
        <begin position="900"/>
        <end position="910"/>
    </location>
</feature>
<evidence type="ECO:0000256" key="1">
    <source>
        <dbReference type="ARBA" id="ARBA00004123"/>
    </source>
</evidence>
<dbReference type="GO" id="GO:0070828">
    <property type="term" value="P:heterochromatin organization"/>
    <property type="evidence" value="ECO:0007669"/>
    <property type="project" value="TreeGrafter"/>
</dbReference>
<dbReference type="Gene3D" id="2.170.270.10">
    <property type="entry name" value="SET domain"/>
    <property type="match status" value="1"/>
</dbReference>
<dbReference type="GO" id="GO:0005634">
    <property type="term" value="C:nucleus"/>
    <property type="evidence" value="ECO:0007669"/>
    <property type="project" value="UniProtKB-SubCell"/>
</dbReference>
<comment type="subcellular location">
    <subcellularLocation>
        <location evidence="2">Chromosome</location>
    </subcellularLocation>
    <subcellularLocation>
        <location evidence="1">Nucleus</location>
    </subcellularLocation>
</comment>
<evidence type="ECO:0000256" key="6">
    <source>
        <dbReference type="ARBA" id="ARBA00022691"/>
    </source>
</evidence>
<dbReference type="GO" id="GO:0003677">
    <property type="term" value="F:DNA binding"/>
    <property type="evidence" value="ECO:0007669"/>
    <property type="project" value="InterPro"/>
</dbReference>
<dbReference type="AlphaFoldDB" id="A0A815K421"/>
<dbReference type="PROSITE" id="PS50867">
    <property type="entry name" value="PRE_SET"/>
    <property type="match status" value="1"/>
</dbReference>
<feature type="compositionally biased region" description="Acidic residues" evidence="8">
    <location>
        <begin position="865"/>
        <end position="883"/>
    </location>
</feature>
<evidence type="ECO:0000259" key="11">
    <source>
        <dbReference type="PROSITE" id="PS50868"/>
    </source>
</evidence>
<keyword evidence="5" id="KW-0808">Transferase</keyword>
<sequence>MPNDAHRFNLLRMDIESVLRPFDEEREYLRKLRQSSTVEPILLRLFDLLKPDDYRLLFSTINRQKLDYKWLETFSKLCMQRYLDLDDIFFSEETLSNPIRSESHSNSILENYTNYLIENFKNFFTIQHFHAIIYELEQLNHFKTEQISKQLNENNHIIQKLFLLFNNNPQFYDDSIIHLSSTPAQPIYVNYKATHMIFLRTSILVQNEHDSHLPSKGITKAFVADLTNTKKIEIFDESTNKTCEIPTKWLYFGKACEKNIILPLKLRVMIIDCRTNRRRYGLIGEEPGKQNHYRCLIFFTDESANVSAGYYLSSEVHICLDQMFECDNEFLNSYFKSYPERLMLRAKEGTTVKVRNGNRNSFVQAIVIQIDCSMMLIELNNTKQRMWLYRGSTLIEQMNTYYVTQNRVDRNGLGRHSARQHLSARKTNAPEIICLNDQMKTKTARTADQAIDETRPKKRARLPSEHLPHESALVPTESHVLRSSSANSIPVVDHIVTSVQSRSTHAHPNPKIVINPIFLELTENFLLHYSKDFNPHYCSPKCVMHAEKYLAQLPRTMNPYLKPVACQWTILETIRIRKANDVRVKNTRPILIYRAPCGRKFLNETQVDNYLTETESKLSIELFVFDSLVNIKQWYCSDGKLITSDISNGQENVPISAVNEVDEERPNTFTYRVERTPVEGVDMVLNESTMTCCSCTDGCRNRTQCACWLRTLKYAELIGDDRVKAMKKKNKSQAEILYQLGYGFRRLHKNAPGGIYECNSRCSCNKETCSNRVVQNGIMAQLQLFKTVGRGWGVRTLHDLPLGTFVSVYSGEIFTSEQADERGKLIGDEYQADLDFFEVNDFLNLPSIFIKACFLFTEKNINDDSDEDDDSGANLSSEDEDEENKTPLNKSRSRNLRSHGNSNKKTTKQSSKTEDDDDDDDQGKTNNNSILNRTCLPEYDGVVYTLDAKLVGNIGRYFNHSCSPNIAVQNVFVDTHDIHFPWIGFFTTKTIRAGTELCWDYNYTVGEIAGRRMDCNCGSSECRRRVL</sequence>
<dbReference type="PROSITE" id="PS50280">
    <property type="entry name" value="SET"/>
    <property type="match status" value="1"/>
</dbReference>
<proteinExistence type="predicted"/>
<dbReference type="InterPro" id="IPR007728">
    <property type="entry name" value="Pre-SET_dom"/>
</dbReference>
<evidence type="ECO:0000259" key="9">
    <source>
        <dbReference type="PROSITE" id="PS50280"/>
    </source>
</evidence>
<dbReference type="InterPro" id="IPR046341">
    <property type="entry name" value="SET_dom_sf"/>
</dbReference>
<keyword evidence="7" id="KW-0539">Nucleus</keyword>
<keyword evidence="6" id="KW-0949">S-adenosyl-L-methionine</keyword>
<dbReference type="GO" id="GO:0046974">
    <property type="term" value="F:histone H3K9 methyltransferase activity"/>
    <property type="evidence" value="ECO:0007669"/>
    <property type="project" value="TreeGrafter"/>
</dbReference>
<dbReference type="PANTHER" id="PTHR46024">
    <property type="entry name" value="HISTONE-LYSINE N-METHYLTRANSFERASE EGGLESS"/>
    <property type="match status" value="1"/>
</dbReference>
<dbReference type="GO" id="GO:0032259">
    <property type="term" value="P:methylation"/>
    <property type="evidence" value="ECO:0007669"/>
    <property type="project" value="UniProtKB-KW"/>
</dbReference>
<evidence type="ECO:0000256" key="4">
    <source>
        <dbReference type="ARBA" id="ARBA00022603"/>
    </source>
</evidence>
<evidence type="ECO:0000256" key="3">
    <source>
        <dbReference type="ARBA" id="ARBA00022454"/>
    </source>
</evidence>
<dbReference type="PROSITE" id="PS50868">
    <property type="entry name" value="POST_SET"/>
    <property type="match status" value="1"/>
</dbReference>
<accession>A0A815K421</accession>
<keyword evidence="13" id="KW-1185">Reference proteome</keyword>
<keyword evidence="4" id="KW-0489">Methyltransferase</keyword>
<dbReference type="InterPro" id="IPR003616">
    <property type="entry name" value="Post-SET_dom"/>
</dbReference>
<evidence type="ECO:0000256" key="7">
    <source>
        <dbReference type="ARBA" id="ARBA00023242"/>
    </source>
</evidence>
<evidence type="ECO:0000256" key="8">
    <source>
        <dbReference type="SAM" id="MobiDB-lite"/>
    </source>
</evidence>
<evidence type="ECO:0000259" key="10">
    <source>
        <dbReference type="PROSITE" id="PS50867"/>
    </source>
</evidence>
<dbReference type="SMART" id="SM00317">
    <property type="entry name" value="SET"/>
    <property type="match status" value="1"/>
</dbReference>
<dbReference type="GO" id="GO:0008270">
    <property type="term" value="F:zinc ion binding"/>
    <property type="evidence" value="ECO:0007669"/>
    <property type="project" value="InterPro"/>
</dbReference>
<evidence type="ECO:0000256" key="2">
    <source>
        <dbReference type="ARBA" id="ARBA00004286"/>
    </source>
</evidence>
<protein>
    <submittedName>
        <fullName evidence="12">Uncharacterized protein</fullName>
    </submittedName>
</protein>
<dbReference type="Pfam" id="PF00856">
    <property type="entry name" value="SET"/>
    <property type="match status" value="1"/>
</dbReference>
<gene>
    <name evidence="12" type="ORF">XAT740_LOCUS33566</name>
</gene>
<dbReference type="GO" id="GO:0010629">
    <property type="term" value="P:negative regulation of gene expression"/>
    <property type="evidence" value="ECO:0007669"/>
    <property type="project" value="TreeGrafter"/>
</dbReference>
<dbReference type="Pfam" id="PF05033">
    <property type="entry name" value="Pre-SET"/>
    <property type="match status" value="1"/>
</dbReference>
<dbReference type="Proteomes" id="UP000663828">
    <property type="component" value="Unassembled WGS sequence"/>
</dbReference>
<dbReference type="InterPro" id="IPR001214">
    <property type="entry name" value="SET_dom"/>
</dbReference>
<dbReference type="GO" id="GO:0005694">
    <property type="term" value="C:chromosome"/>
    <property type="evidence" value="ECO:0007669"/>
    <property type="project" value="UniProtKB-SubCell"/>
</dbReference>
<feature type="region of interest" description="Disordered" evidence="8">
    <location>
        <begin position="865"/>
        <end position="929"/>
    </location>
</feature>
<dbReference type="InterPro" id="IPR051516">
    <property type="entry name" value="SETDB_methyltransferase"/>
</dbReference>
<dbReference type="SMART" id="SM00468">
    <property type="entry name" value="PreSET"/>
    <property type="match status" value="1"/>
</dbReference>
<dbReference type="EMBL" id="CAJNOR010003214">
    <property type="protein sequence ID" value="CAF1390309.1"/>
    <property type="molecule type" value="Genomic_DNA"/>
</dbReference>
<feature type="domain" description="Pre-SET" evidence="10">
    <location>
        <begin position="691"/>
        <end position="777"/>
    </location>
</feature>